<dbReference type="AlphaFoldDB" id="A0A6V8PAL8"/>
<gene>
    <name evidence="1" type="ORF">HKBW3S34_00313</name>
</gene>
<accession>A0A6V8PAL8</accession>
<evidence type="ECO:0000313" key="1">
    <source>
        <dbReference type="EMBL" id="GFP29393.1"/>
    </source>
</evidence>
<dbReference type="EMBL" id="BLRZ01000008">
    <property type="protein sequence ID" value="GFP29393.1"/>
    <property type="molecule type" value="Genomic_DNA"/>
</dbReference>
<proteinExistence type="predicted"/>
<reference evidence="1 2" key="1">
    <citation type="journal article" date="2020" name="Front. Microbiol.">
        <title>Single-cell genomics of novel Actinobacteria with the Wood-Ljungdahl pathway discovered in a serpentinizing system.</title>
        <authorList>
            <person name="Merino N."/>
            <person name="Kawai M."/>
            <person name="Boyd E.S."/>
            <person name="Colman D.R."/>
            <person name="McGlynn S.E."/>
            <person name="Nealson K.H."/>
            <person name="Kurokawa K."/>
            <person name="Hongoh Y."/>
        </authorList>
    </citation>
    <scope>NUCLEOTIDE SEQUENCE [LARGE SCALE GENOMIC DNA]</scope>
    <source>
        <strain evidence="1 2">S34</strain>
    </source>
</reference>
<protein>
    <submittedName>
        <fullName evidence="1">Uroporphyrinogen decarboxylase</fullName>
    </submittedName>
</protein>
<comment type="caution">
    <text evidence="1">The sequence shown here is derived from an EMBL/GenBank/DDBJ whole genome shotgun (WGS) entry which is preliminary data.</text>
</comment>
<keyword evidence="2" id="KW-1185">Reference proteome</keyword>
<sequence length="56" mass="6246">MIQMGVDILNPVQVSAQSMDSAKLKREFGKDLVFWGGGWTLRISCPLGLPKRSARR</sequence>
<dbReference type="Proteomes" id="UP000588083">
    <property type="component" value="Unassembled WGS sequence"/>
</dbReference>
<name>A0A6V8PAL8_9ACTN</name>
<evidence type="ECO:0000313" key="2">
    <source>
        <dbReference type="Proteomes" id="UP000588083"/>
    </source>
</evidence>
<organism evidence="1 2">
    <name type="scientific">Candidatus Hakubella thermalkaliphila</name>
    <dbReference type="NCBI Taxonomy" id="2754717"/>
    <lineage>
        <taxon>Bacteria</taxon>
        <taxon>Bacillati</taxon>
        <taxon>Actinomycetota</taxon>
        <taxon>Actinomycetota incertae sedis</taxon>
        <taxon>Candidatus Hakubellales</taxon>
        <taxon>Candidatus Hakubellaceae</taxon>
        <taxon>Candidatus Hakubella</taxon>
    </lineage>
</organism>